<evidence type="ECO:0000259" key="1">
    <source>
        <dbReference type="Pfam" id="PF14512"/>
    </source>
</evidence>
<protein>
    <recommendedName>
        <fullName evidence="1">Putative nitroreductase TM1586 domain-containing protein</fullName>
    </recommendedName>
</protein>
<dbReference type="GO" id="GO:0016491">
    <property type="term" value="F:oxidoreductase activity"/>
    <property type="evidence" value="ECO:0007669"/>
    <property type="project" value="InterPro"/>
</dbReference>
<sequence>MVWSALPRFIYDPPTVTLFFICCVICPMRQILYFQEENTMTLYETIFTRRQVRNYLNSPVPEDCLSSILACVSESEQLSGQHADFKLLPAAEVSASQGASHYLLAFCDSSPSAYANVGFLLQKADLYVQSIGLGSGYFMNIKPKNELKRFCIALAIGKADTPARINESEFKRKPLNRISTEDTAVSRAVRLAPSSLNSQPWELKFEPGKVIVEDAGTGISRLILKNKLNKIDIGIAARHAVLALEHNGNAIISAVPKSDGSKFRIEITYKEDEK</sequence>
<dbReference type="EMBL" id="RAYQ01000011">
    <property type="protein sequence ID" value="RKI91059.1"/>
    <property type="molecule type" value="Genomic_DNA"/>
</dbReference>
<proteinExistence type="predicted"/>
<dbReference type="Pfam" id="PF14512">
    <property type="entry name" value="TM1586_NiRdase"/>
    <property type="match status" value="1"/>
</dbReference>
<dbReference type="InterPro" id="IPR000415">
    <property type="entry name" value="Nitroreductase-like"/>
</dbReference>
<evidence type="ECO:0000313" key="2">
    <source>
        <dbReference type="EMBL" id="RKI91059.1"/>
    </source>
</evidence>
<name>A0A3A9AI74_9FIRM</name>
<organism evidence="2 3">
    <name type="scientific">Parablautia intestinalis</name>
    <dbReference type="NCBI Taxonomy" id="2320100"/>
    <lineage>
        <taxon>Bacteria</taxon>
        <taxon>Bacillati</taxon>
        <taxon>Bacillota</taxon>
        <taxon>Clostridia</taxon>
        <taxon>Lachnospirales</taxon>
        <taxon>Lachnospiraceae</taxon>
        <taxon>Parablautia</taxon>
    </lineage>
</organism>
<dbReference type="SUPFAM" id="SSF55469">
    <property type="entry name" value="FMN-dependent nitroreductase-like"/>
    <property type="match status" value="1"/>
</dbReference>
<dbReference type="Proteomes" id="UP000280696">
    <property type="component" value="Unassembled WGS sequence"/>
</dbReference>
<gene>
    <name evidence="2" type="ORF">D7V94_11115</name>
</gene>
<dbReference type="AlphaFoldDB" id="A0A3A9AI74"/>
<dbReference type="OrthoDB" id="9814075at2"/>
<feature type="domain" description="Putative nitroreductase TM1586" evidence="1">
    <location>
        <begin position="42"/>
        <end position="243"/>
    </location>
</feature>
<comment type="caution">
    <text evidence="2">The sequence shown here is derived from an EMBL/GenBank/DDBJ whole genome shotgun (WGS) entry which is preliminary data.</text>
</comment>
<dbReference type="Gene3D" id="3.40.109.30">
    <property type="entry name" value="putative nitroreductase (tm1586), domain 2"/>
    <property type="match status" value="1"/>
</dbReference>
<accession>A0A3A9AI74</accession>
<reference evidence="2 3" key="1">
    <citation type="submission" date="2018-09" db="EMBL/GenBank/DDBJ databases">
        <title>Murine metabolic-syndrome-specific gut microbial biobank.</title>
        <authorList>
            <person name="Liu C."/>
        </authorList>
    </citation>
    <scope>NUCLEOTIDE SEQUENCE [LARGE SCALE GENOMIC DNA]</scope>
    <source>
        <strain evidence="2 3">0.1xD8-82</strain>
    </source>
</reference>
<dbReference type="Gene3D" id="3.40.109.10">
    <property type="entry name" value="NADH Oxidase"/>
    <property type="match status" value="1"/>
</dbReference>
<keyword evidence="3" id="KW-1185">Reference proteome</keyword>
<evidence type="ECO:0000313" key="3">
    <source>
        <dbReference type="Proteomes" id="UP000280696"/>
    </source>
</evidence>
<dbReference type="InterPro" id="IPR029478">
    <property type="entry name" value="TM1586_NiRdase"/>
</dbReference>